<dbReference type="Pfam" id="PF08811">
    <property type="entry name" value="DUF1800"/>
    <property type="match status" value="1"/>
</dbReference>
<evidence type="ECO:0000313" key="1">
    <source>
        <dbReference type="EMBL" id="QEM80300.1"/>
    </source>
</evidence>
<reference evidence="1" key="1">
    <citation type="submission" date="2021-02" db="EMBL/GenBank/DDBJ databases">
        <title>Strain Y2R2, a novel species of the genus Halomonas.</title>
        <authorList>
            <person name="Huang H."/>
        </authorList>
    </citation>
    <scope>NUCLEOTIDE SEQUENCE</scope>
    <source>
        <strain evidence="1">Y2R2</strain>
    </source>
</reference>
<accession>A0A5C1NBH9</accession>
<dbReference type="KEGG" id="hbh:E4T21_01045"/>
<dbReference type="OrthoDB" id="9772295at2"/>
<dbReference type="EMBL" id="CP038437">
    <property type="protein sequence ID" value="QEM80300.1"/>
    <property type="molecule type" value="Genomic_DNA"/>
</dbReference>
<gene>
    <name evidence="1" type="ORF">E4T21_01045</name>
</gene>
<organism evidence="1 2">
    <name type="scientific">Halomonas binhaiensis</name>
    <dbReference type="NCBI Taxonomy" id="2562282"/>
    <lineage>
        <taxon>Bacteria</taxon>
        <taxon>Pseudomonadati</taxon>
        <taxon>Pseudomonadota</taxon>
        <taxon>Gammaproteobacteria</taxon>
        <taxon>Oceanospirillales</taxon>
        <taxon>Halomonadaceae</taxon>
        <taxon>Halomonas</taxon>
    </lineage>
</organism>
<evidence type="ECO:0000313" key="2">
    <source>
        <dbReference type="Proteomes" id="UP000324285"/>
    </source>
</evidence>
<name>A0A5C1NBH9_9GAMM</name>
<dbReference type="Proteomes" id="UP000324285">
    <property type="component" value="Chromosome"/>
</dbReference>
<protein>
    <submittedName>
        <fullName evidence="1">DUF1800 domain-containing protein</fullName>
    </submittedName>
</protein>
<proteinExistence type="predicted"/>
<dbReference type="InterPro" id="IPR014917">
    <property type="entry name" value="DUF1800"/>
</dbReference>
<sequence>MDKSLHDAVLAANRFGLGARPGDLQEIAHDPKEWVLSQLENPASPLDALQGLDDSPTYLNRYAEFRKEFRAARQQAAQDKNADVPVFTKRFGRDFRAETQLRARQQCATDSPVHERLVMFWSNHFTVSAESQDVHMVAGSFEREAIRPHVCDDFASLLLGVEQHPAMLLYLNNEVSIGPDSAVGQRRAQRKADLPSGINENLAREIMELHTLSVDGDYTQQDVIELARGLTGWRTPMQAPNASGTRELSPFGSVYQHAAHEPGNRELLGQSFDQEGLAQGRSMLRFLASQEDTARFIATKLARHYVADEPPEQLVEHLVKAYQQNKGELMPVYRALFTHDLAWQSETRKFRRPDEYLIAMYRALDELPGDDDNHWGRELRLLGQTPFAPRAPAGWGDTARDWVGADALWKRLVIAQRHAAKLDPQRDPMELAQDSLGPQLKEATAVAISQTNPRQGTAILLASPEFQWR</sequence>
<dbReference type="AlphaFoldDB" id="A0A5C1NBH9"/>
<keyword evidence="2" id="KW-1185">Reference proteome</keyword>
<dbReference type="RefSeq" id="WP_149282741.1">
    <property type="nucleotide sequence ID" value="NZ_CP038437.2"/>
</dbReference>